<dbReference type="GO" id="GO:0005886">
    <property type="term" value="C:plasma membrane"/>
    <property type="evidence" value="ECO:0007669"/>
    <property type="project" value="UniProtKB-SubCell"/>
</dbReference>
<dbReference type="InterPro" id="IPR028055">
    <property type="entry name" value="YidC/Oxa/ALB_C"/>
</dbReference>
<keyword evidence="3" id="KW-1003">Cell membrane</keyword>
<comment type="subcellular location">
    <subcellularLocation>
        <location evidence="1">Cell membrane</location>
        <topology evidence="1">Multi-pass membrane protein</topology>
    </subcellularLocation>
    <subcellularLocation>
        <location evidence="9">Membrane</location>
        <topology evidence="9">Multi-pass membrane protein</topology>
    </subcellularLocation>
</comment>
<keyword evidence="7 10" id="KW-0472">Membrane</keyword>
<gene>
    <name evidence="12" type="primary">yidC</name>
    <name evidence="12" type="ORF">DW687_02630</name>
</gene>
<keyword evidence="2" id="KW-0813">Transport</keyword>
<keyword evidence="6 10" id="KW-1133">Transmembrane helix</keyword>
<dbReference type="PANTHER" id="PTHR12428">
    <property type="entry name" value="OXA1"/>
    <property type="match status" value="1"/>
</dbReference>
<evidence type="ECO:0000256" key="3">
    <source>
        <dbReference type="ARBA" id="ARBA00022475"/>
    </source>
</evidence>
<protein>
    <submittedName>
        <fullName evidence="12">Membrane protein insertase YidC</fullName>
    </submittedName>
</protein>
<dbReference type="Proteomes" id="UP000261212">
    <property type="component" value="Unassembled WGS sequence"/>
</dbReference>
<feature type="transmembrane region" description="Helical" evidence="10">
    <location>
        <begin position="12"/>
        <end position="37"/>
    </location>
</feature>
<dbReference type="EMBL" id="QUSM01000002">
    <property type="protein sequence ID" value="RGD75239.1"/>
    <property type="molecule type" value="Genomic_DNA"/>
</dbReference>
<dbReference type="InterPro" id="IPR001708">
    <property type="entry name" value="YidC/ALB3/OXA1/COX18"/>
</dbReference>
<dbReference type="GO" id="GO:0051205">
    <property type="term" value="P:protein insertion into membrane"/>
    <property type="evidence" value="ECO:0007669"/>
    <property type="project" value="TreeGrafter"/>
</dbReference>
<feature type="domain" description="Membrane insertase YidC/Oxa/ALB C-terminal" evidence="11">
    <location>
        <begin position="22"/>
        <end position="224"/>
    </location>
</feature>
<feature type="transmembrane region" description="Helical" evidence="10">
    <location>
        <begin position="90"/>
        <end position="108"/>
    </location>
</feature>
<evidence type="ECO:0000256" key="2">
    <source>
        <dbReference type="ARBA" id="ARBA00022448"/>
    </source>
</evidence>
<name>A0A3E3E242_9FIRM</name>
<evidence type="ECO:0000256" key="8">
    <source>
        <dbReference type="ARBA" id="ARBA00023186"/>
    </source>
</evidence>
<evidence type="ECO:0000313" key="12">
    <source>
        <dbReference type="EMBL" id="RGD75239.1"/>
    </source>
</evidence>
<keyword evidence="5" id="KW-0653">Protein transport</keyword>
<dbReference type="InterPro" id="IPR047196">
    <property type="entry name" value="YidC_ALB_C"/>
</dbReference>
<evidence type="ECO:0000256" key="7">
    <source>
        <dbReference type="ARBA" id="ARBA00023136"/>
    </source>
</evidence>
<dbReference type="NCBIfam" id="TIGR03592">
    <property type="entry name" value="yidC_oxa1_cterm"/>
    <property type="match status" value="1"/>
</dbReference>
<proteinExistence type="inferred from homology"/>
<evidence type="ECO:0000256" key="1">
    <source>
        <dbReference type="ARBA" id="ARBA00004651"/>
    </source>
</evidence>
<evidence type="ECO:0000256" key="5">
    <source>
        <dbReference type="ARBA" id="ARBA00022927"/>
    </source>
</evidence>
<dbReference type="RefSeq" id="WP_117531406.1">
    <property type="nucleotide sequence ID" value="NZ_QUSM01000002.1"/>
</dbReference>
<dbReference type="PANTHER" id="PTHR12428:SF65">
    <property type="entry name" value="CYTOCHROME C OXIDASE ASSEMBLY PROTEIN COX18, MITOCHONDRIAL"/>
    <property type="match status" value="1"/>
</dbReference>
<evidence type="ECO:0000256" key="10">
    <source>
        <dbReference type="SAM" id="Phobius"/>
    </source>
</evidence>
<feature type="transmembrane region" description="Helical" evidence="10">
    <location>
        <begin position="146"/>
        <end position="166"/>
    </location>
</feature>
<keyword evidence="4 9" id="KW-0812">Transmembrane</keyword>
<dbReference type="Pfam" id="PF02096">
    <property type="entry name" value="60KD_IMP"/>
    <property type="match status" value="1"/>
</dbReference>
<evidence type="ECO:0000256" key="9">
    <source>
        <dbReference type="RuleBase" id="RU003945"/>
    </source>
</evidence>
<evidence type="ECO:0000256" key="6">
    <source>
        <dbReference type="ARBA" id="ARBA00022989"/>
    </source>
</evidence>
<dbReference type="GO" id="GO:0032977">
    <property type="term" value="F:membrane insertase activity"/>
    <property type="evidence" value="ECO:0007669"/>
    <property type="project" value="InterPro"/>
</dbReference>
<dbReference type="CDD" id="cd20070">
    <property type="entry name" value="5TM_YidC_Alb3"/>
    <property type="match status" value="1"/>
</dbReference>
<evidence type="ECO:0000313" key="13">
    <source>
        <dbReference type="Proteomes" id="UP000261212"/>
    </source>
</evidence>
<dbReference type="GO" id="GO:0015031">
    <property type="term" value="P:protein transport"/>
    <property type="evidence" value="ECO:0007669"/>
    <property type="project" value="UniProtKB-KW"/>
</dbReference>
<comment type="similarity">
    <text evidence="9">Belongs to the OXA1/ALB3/YidC family.</text>
</comment>
<evidence type="ECO:0000259" key="11">
    <source>
        <dbReference type="Pfam" id="PF02096"/>
    </source>
</evidence>
<comment type="caution">
    <text evidence="12">The sequence shown here is derived from an EMBL/GenBank/DDBJ whole genome shotgun (WGS) entry which is preliminary data.</text>
</comment>
<organism evidence="12 13">
    <name type="scientific">Anaerofustis stercorihominis</name>
    <dbReference type="NCBI Taxonomy" id="214853"/>
    <lineage>
        <taxon>Bacteria</taxon>
        <taxon>Bacillati</taxon>
        <taxon>Bacillota</taxon>
        <taxon>Clostridia</taxon>
        <taxon>Eubacteriales</taxon>
        <taxon>Eubacteriaceae</taxon>
        <taxon>Anaerofustis</taxon>
    </lineage>
</organism>
<dbReference type="AlphaFoldDB" id="A0A3E3E242"/>
<reference evidence="12 13" key="1">
    <citation type="submission" date="2018-08" db="EMBL/GenBank/DDBJ databases">
        <title>A genome reference for cultivated species of the human gut microbiota.</title>
        <authorList>
            <person name="Zou Y."/>
            <person name="Xue W."/>
            <person name="Luo G."/>
        </authorList>
    </citation>
    <scope>NUCLEOTIDE SEQUENCE [LARGE SCALE GENOMIC DNA]</scope>
    <source>
        <strain evidence="12 13">AM25-6</strain>
    </source>
</reference>
<sequence>MSYLYMLFGKVLFFIYNFVGSYGLSIILFALFAKLILLPISYKQIKSTQIMKVINPEVQKVQEKFKNDKAKQGEEMWKVYEKYNYNPMSGCLPLFLQFPIIIGLFGVIRQPEAYVFIDGMKHVSMSFLWIKDISVSALDIAKANGFALPTFLAMIIPLINVIATYIQQKQATANQATEMGGTMQMMNNMMTLMIGWMSLTFPGALSIYWASTTILGILQTEIMYKFMPVTAESLHVKPVSNYTEVPSGKKKKKRNRKR</sequence>
<feature type="transmembrane region" description="Helical" evidence="10">
    <location>
        <begin position="187"/>
        <end position="210"/>
    </location>
</feature>
<keyword evidence="8" id="KW-0143">Chaperone</keyword>
<evidence type="ECO:0000256" key="4">
    <source>
        <dbReference type="ARBA" id="ARBA00022692"/>
    </source>
</evidence>
<accession>A0A3E3E242</accession>